<evidence type="ECO:0000313" key="2">
    <source>
        <dbReference type="Proteomes" id="UP001140949"/>
    </source>
</evidence>
<protein>
    <submittedName>
        <fullName evidence="1">Uncharacterized protein</fullName>
    </submittedName>
</protein>
<name>A0AAX6GTI7_IRIPA</name>
<proteinExistence type="predicted"/>
<reference evidence="1" key="2">
    <citation type="submission" date="2023-04" db="EMBL/GenBank/DDBJ databases">
        <authorList>
            <person name="Bruccoleri R.E."/>
            <person name="Oakeley E.J."/>
            <person name="Faust A.-M."/>
            <person name="Dessus-Babus S."/>
            <person name="Altorfer M."/>
            <person name="Burckhardt D."/>
            <person name="Oertli M."/>
            <person name="Naumann U."/>
            <person name="Petersen F."/>
            <person name="Wong J."/>
        </authorList>
    </citation>
    <scope>NUCLEOTIDE SEQUENCE</scope>
    <source>
        <strain evidence="1">GSM-AAB239-AS_SAM_17_03QT</strain>
        <tissue evidence="1">Leaf</tissue>
    </source>
</reference>
<comment type="caution">
    <text evidence="1">The sequence shown here is derived from an EMBL/GenBank/DDBJ whole genome shotgun (WGS) entry which is preliminary data.</text>
</comment>
<evidence type="ECO:0000313" key="1">
    <source>
        <dbReference type="EMBL" id="KAJ6831852.1"/>
    </source>
</evidence>
<accession>A0AAX6GTI7</accession>
<keyword evidence="2" id="KW-1185">Reference proteome</keyword>
<organism evidence="1 2">
    <name type="scientific">Iris pallida</name>
    <name type="common">Sweet iris</name>
    <dbReference type="NCBI Taxonomy" id="29817"/>
    <lineage>
        <taxon>Eukaryota</taxon>
        <taxon>Viridiplantae</taxon>
        <taxon>Streptophyta</taxon>
        <taxon>Embryophyta</taxon>
        <taxon>Tracheophyta</taxon>
        <taxon>Spermatophyta</taxon>
        <taxon>Magnoliopsida</taxon>
        <taxon>Liliopsida</taxon>
        <taxon>Asparagales</taxon>
        <taxon>Iridaceae</taxon>
        <taxon>Iridoideae</taxon>
        <taxon>Irideae</taxon>
        <taxon>Iris</taxon>
    </lineage>
</organism>
<gene>
    <name evidence="1" type="ORF">M6B38_347015</name>
</gene>
<dbReference type="AlphaFoldDB" id="A0AAX6GTI7"/>
<reference evidence="1" key="1">
    <citation type="journal article" date="2023" name="GigaByte">
        <title>Genome assembly of the bearded iris, Iris pallida Lam.</title>
        <authorList>
            <person name="Bruccoleri R.E."/>
            <person name="Oakeley E.J."/>
            <person name="Faust A.M.E."/>
            <person name="Altorfer M."/>
            <person name="Dessus-Babus S."/>
            <person name="Burckhardt D."/>
            <person name="Oertli M."/>
            <person name="Naumann U."/>
            <person name="Petersen F."/>
            <person name="Wong J."/>
        </authorList>
    </citation>
    <scope>NUCLEOTIDE SEQUENCE</scope>
    <source>
        <strain evidence="1">GSM-AAB239-AS_SAM_17_03QT</strain>
    </source>
</reference>
<dbReference type="Proteomes" id="UP001140949">
    <property type="component" value="Unassembled WGS sequence"/>
</dbReference>
<dbReference type="EMBL" id="JANAVB010016388">
    <property type="protein sequence ID" value="KAJ6831852.1"/>
    <property type="molecule type" value="Genomic_DNA"/>
</dbReference>
<sequence length="130" mass="14064">MRAPARATGRRIPSPGLPPDLQRLAEETHSVRHASFATHRQLTSTMPLCLSRTPVPLVLALSLLGNILHDNESRMDILHAGQELGGKGGAAEFEDLVAIQDDKDEGGKGKTLTKTLVQATASREGIHWRT</sequence>